<sequence length="141" mass="15303">MPDWGALFGDTPAAEVAVWLFAAFIVVSLLIKVWPFLSKLVALGNALPSLTALPAFMARTDETLAAQTKTMAAHDLKISEIHHEVNYNNGSSVKDAVERVELGVKGLYDRVDASDAAADLLHKDIEDTRPHPPTIPFAPKE</sequence>
<name>A0A3A5MS24_9MICO</name>
<keyword evidence="1" id="KW-0812">Transmembrane</keyword>
<protein>
    <recommendedName>
        <fullName evidence="4">DUF2746 domain-containing protein</fullName>
    </recommendedName>
</protein>
<keyword evidence="3" id="KW-1185">Reference proteome</keyword>
<dbReference type="Proteomes" id="UP000272015">
    <property type="component" value="Unassembled WGS sequence"/>
</dbReference>
<dbReference type="AlphaFoldDB" id="A0A3A5MS24"/>
<gene>
    <name evidence="2" type="ORF">D6T64_12165</name>
</gene>
<feature type="transmembrane region" description="Helical" evidence="1">
    <location>
        <begin position="16"/>
        <end position="37"/>
    </location>
</feature>
<keyword evidence="1" id="KW-0472">Membrane</keyword>
<evidence type="ECO:0008006" key="4">
    <source>
        <dbReference type="Google" id="ProtNLM"/>
    </source>
</evidence>
<proteinExistence type="predicted"/>
<keyword evidence="1" id="KW-1133">Transmembrane helix</keyword>
<dbReference type="EMBL" id="QZVS01000085">
    <property type="protein sequence ID" value="RJT88134.1"/>
    <property type="molecule type" value="Genomic_DNA"/>
</dbReference>
<reference evidence="2 3" key="1">
    <citation type="submission" date="2018-09" db="EMBL/GenBank/DDBJ databases">
        <title>Novel species of Cryobacterium.</title>
        <authorList>
            <person name="Liu Q."/>
            <person name="Xin Y.-H."/>
        </authorList>
    </citation>
    <scope>NUCLEOTIDE SEQUENCE [LARGE SCALE GENOMIC DNA]</scope>
    <source>
        <strain evidence="2 3">Hh39</strain>
    </source>
</reference>
<evidence type="ECO:0000256" key="1">
    <source>
        <dbReference type="SAM" id="Phobius"/>
    </source>
</evidence>
<comment type="caution">
    <text evidence="2">The sequence shown here is derived from an EMBL/GenBank/DDBJ whole genome shotgun (WGS) entry which is preliminary data.</text>
</comment>
<accession>A0A3A5MS24</accession>
<organism evidence="2 3">
    <name type="scientific">Cryobacterium melibiosiphilum</name>
    <dbReference type="NCBI Taxonomy" id="995039"/>
    <lineage>
        <taxon>Bacteria</taxon>
        <taxon>Bacillati</taxon>
        <taxon>Actinomycetota</taxon>
        <taxon>Actinomycetes</taxon>
        <taxon>Micrococcales</taxon>
        <taxon>Microbacteriaceae</taxon>
        <taxon>Cryobacterium</taxon>
    </lineage>
</organism>
<evidence type="ECO:0000313" key="2">
    <source>
        <dbReference type="EMBL" id="RJT88134.1"/>
    </source>
</evidence>
<evidence type="ECO:0000313" key="3">
    <source>
        <dbReference type="Proteomes" id="UP000272015"/>
    </source>
</evidence>